<name>A0A6L8VGH8_9RHOB</name>
<dbReference type="RefSeq" id="WP_161345949.1">
    <property type="nucleotide sequence ID" value="NZ_BMGW01000005.1"/>
</dbReference>
<dbReference type="EMBL" id="WWNR01000005">
    <property type="protein sequence ID" value="MZQ89415.1"/>
    <property type="molecule type" value="Genomic_DNA"/>
</dbReference>
<keyword evidence="3" id="KW-1185">Reference proteome</keyword>
<reference evidence="2 3" key="1">
    <citation type="submission" date="2020-01" db="EMBL/GenBank/DDBJ databases">
        <title>Frigidibacter albus SP32T (=CGMCC 1.13995T).</title>
        <authorList>
            <person name="Liao X."/>
        </authorList>
    </citation>
    <scope>NUCLEOTIDE SEQUENCE [LARGE SCALE GENOMIC DNA]</scope>
    <source>
        <strain evidence="2 3">SP32</strain>
    </source>
</reference>
<comment type="caution">
    <text evidence="2">The sequence shown here is derived from an EMBL/GenBank/DDBJ whole genome shotgun (WGS) entry which is preliminary data.</text>
</comment>
<evidence type="ECO:0000313" key="3">
    <source>
        <dbReference type="Proteomes" id="UP000477083"/>
    </source>
</evidence>
<dbReference type="InterPro" id="IPR055343">
    <property type="entry name" value="CREG_beta-barrel"/>
</dbReference>
<dbReference type="SUPFAM" id="SSF50475">
    <property type="entry name" value="FMN-binding split barrel"/>
    <property type="match status" value="1"/>
</dbReference>
<dbReference type="Pfam" id="PF13883">
    <property type="entry name" value="CREG_beta-barrel"/>
    <property type="match status" value="1"/>
</dbReference>
<sequence length="161" mass="16889">MDEPSPIRPTDHEARALARSLITTARFAALAVLTPGSGAPAVTRIALGLDAAGLPLTLISSLSAHTKALQASPRAGLLVGEPGPKGDPLTHPRLSLDTLAEFVDRTSPDHAALRTLWLASHPKSKLYIDFADFSFVRLRPLGAALNGGFGRAFVLAPEDLA</sequence>
<proteinExistence type="predicted"/>
<dbReference type="Proteomes" id="UP000477083">
    <property type="component" value="Unassembled WGS sequence"/>
</dbReference>
<evidence type="ECO:0000313" key="2">
    <source>
        <dbReference type="EMBL" id="MZQ89415.1"/>
    </source>
</evidence>
<gene>
    <name evidence="2" type="ORF">GS660_09965</name>
</gene>
<dbReference type="InterPro" id="IPR012349">
    <property type="entry name" value="Split_barrel_FMN-bd"/>
</dbReference>
<evidence type="ECO:0000259" key="1">
    <source>
        <dbReference type="Pfam" id="PF13883"/>
    </source>
</evidence>
<dbReference type="OrthoDB" id="9814594at2"/>
<dbReference type="Gene3D" id="2.30.110.10">
    <property type="entry name" value="Electron Transport, Fmn-binding Protein, Chain A"/>
    <property type="match status" value="1"/>
</dbReference>
<accession>A0A6L8VGH8</accession>
<protein>
    <submittedName>
        <fullName evidence="2">Pyridoxamine 5-phosphate oxidase</fullName>
    </submittedName>
</protein>
<dbReference type="AlphaFoldDB" id="A0A6L8VGH8"/>
<feature type="domain" description="CREG-like beta-barrel" evidence="1">
    <location>
        <begin position="9"/>
        <end position="152"/>
    </location>
</feature>
<organism evidence="2 3">
    <name type="scientific">Frigidibacter albus</name>
    <dbReference type="NCBI Taxonomy" id="1465486"/>
    <lineage>
        <taxon>Bacteria</taxon>
        <taxon>Pseudomonadati</taxon>
        <taxon>Pseudomonadota</taxon>
        <taxon>Alphaproteobacteria</taxon>
        <taxon>Rhodobacterales</taxon>
        <taxon>Paracoccaceae</taxon>
        <taxon>Frigidibacter</taxon>
    </lineage>
</organism>